<feature type="compositionally biased region" description="Basic and acidic residues" evidence="1">
    <location>
        <begin position="86"/>
        <end position="99"/>
    </location>
</feature>
<dbReference type="SUPFAM" id="SSF56300">
    <property type="entry name" value="Metallo-dependent phosphatases"/>
    <property type="match status" value="1"/>
</dbReference>
<comment type="caution">
    <text evidence="3">The sequence shown here is derived from an EMBL/GenBank/DDBJ whole genome shotgun (WGS) entry which is preliminary data.</text>
</comment>
<dbReference type="InterPro" id="IPR052963">
    <property type="entry name" value="Pantetheine_PDE"/>
</dbReference>
<dbReference type="AlphaFoldDB" id="A0A830HPS4"/>
<feature type="region of interest" description="Disordered" evidence="1">
    <location>
        <begin position="83"/>
        <end position="122"/>
    </location>
</feature>
<dbReference type="InterPro" id="IPR004843">
    <property type="entry name" value="Calcineurin-like_PHP"/>
</dbReference>
<feature type="domain" description="Calcineurin-like phosphoesterase" evidence="2">
    <location>
        <begin position="152"/>
        <end position="393"/>
    </location>
</feature>
<evidence type="ECO:0000313" key="3">
    <source>
        <dbReference type="EMBL" id="GHP07790.1"/>
    </source>
</evidence>
<accession>A0A830HPS4</accession>
<gene>
    <name evidence="3" type="ORF">PPROV_000653200</name>
</gene>
<dbReference type="PANTHER" id="PTHR36492">
    <property type="match status" value="1"/>
</dbReference>
<name>A0A830HPS4_9CHLO</name>
<dbReference type="Pfam" id="PF00149">
    <property type="entry name" value="Metallophos"/>
    <property type="match status" value="1"/>
</dbReference>
<dbReference type="CDD" id="cd00838">
    <property type="entry name" value="MPP_superfamily"/>
    <property type="match status" value="2"/>
</dbReference>
<evidence type="ECO:0000313" key="4">
    <source>
        <dbReference type="Proteomes" id="UP000660262"/>
    </source>
</evidence>
<protein>
    <recommendedName>
        <fullName evidence="2">Calcineurin-like phosphoesterase domain-containing protein</fullName>
    </recommendedName>
</protein>
<feature type="compositionally biased region" description="Pro residues" evidence="1">
    <location>
        <begin position="102"/>
        <end position="114"/>
    </location>
</feature>
<evidence type="ECO:0000259" key="2">
    <source>
        <dbReference type="Pfam" id="PF00149"/>
    </source>
</evidence>
<dbReference type="Proteomes" id="UP000660262">
    <property type="component" value="Unassembled WGS sequence"/>
</dbReference>
<dbReference type="PANTHER" id="PTHR36492:SF2">
    <property type="entry name" value="[ACYL-CARRIER-PROTEIN] PHOSPHODIESTERASE PPTH"/>
    <property type="match status" value="1"/>
</dbReference>
<evidence type="ECO:0000256" key="1">
    <source>
        <dbReference type="SAM" id="MobiDB-lite"/>
    </source>
</evidence>
<organism evidence="3 4">
    <name type="scientific">Pycnococcus provasolii</name>
    <dbReference type="NCBI Taxonomy" id="41880"/>
    <lineage>
        <taxon>Eukaryota</taxon>
        <taxon>Viridiplantae</taxon>
        <taxon>Chlorophyta</taxon>
        <taxon>Pseudoscourfieldiophyceae</taxon>
        <taxon>Pseudoscourfieldiales</taxon>
        <taxon>Pycnococcaceae</taxon>
        <taxon>Pycnococcus</taxon>
    </lineage>
</organism>
<dbReference type="GO" id="GO:0016787">
    <property type="term" value="F:hydrolase activity"/>
    <property type="evidence" value="ECO:0007669"/>
    <property type="project" value="InterPro"/>
</dbReference>
<proteinExistence type="predicted"/>
<keyword evidence="4" id="KW-1185">Reference proteome</keyword>
<dbReference type="OrthoDB" id="550558at2759"/>
<dbReference type="EMBL" id="BNJQ01000018">
    <property type="protein sequence ID" value="GHP07790.1"/>
    <property type="molecule type" value="Genomic_DNA"/>
</dbReference>
<sequence>MREYAVVYEYVAVRASPSLHAPTLDFLRQGAVVHAVAPPDEDRWIRLHVDEERRKKYGGRKDAYMLTDGAVIGLPLLLKPVEDEETTKRKEKVATRKVVEPAPAPEPAPPPPPSTTGWGESVRDASSVALERLRKAHERALQVSGPLSPVSRVYSTSDIHTDHAGNMDLVTAKWPNAPQHSVLIVAGDVSHIRAQQIKTFSALVKKYDHVFFTPGNHDLWVLGKEHSDSVELLCNLAESLGEVGVKLLPTRLPRADGKGEILIAPMFSWYDSDFLEKDRRMPSQTEQNFDAACKWPPPIGAESNPRQSYGVRAISLFMAALNLPMLEELIPEGQRRRSDESIAELPVVAFSHFYPQPDLYYGYSGLAKVMGSTKLQDQVFALRPDVHVFGHSHLDVDRRIGNTRYVQYALGYPKDRWGDRDPKLVWEKA</sequence>
<dbReference type="Gene3D" id="3.60.21.10">
    <property type="match status" value="1"/>
</dbReference>
<dbReference type="InterPro" id="IPR029052">
    <property type="entry name" value="Metallo-depent_PP-like"/>
</dbReference>
<reference evidence="3" key="1">
    <citation type="submission" date="2020-10" db="EMBL/GenBank/DDBJ databases">
        <title>Unveiling of a novel bifunctional photoreceptor, Dualchrome1, isolated from a cosmopolitan green alga.</title>
        <authorList>
            <person name="Suzuki S."/>
            <person name="Kawachi M."/>
        </authorList>
    </citation>
    <scope>NUCLEOTIDE SEQUENCE</scope>
    <source>
        <strain evidence="3">NIES 2893</strain>
    </source>
</reference>